<dbReference type="InterPro" id="IPR011010">
    <property type="entry name" value="DNA_brk_join_enz"/>
</dbReference>
<evidence type="ECO:0000313" key="8">
    <source>
        <dbReference type="EMBL" id="RXK14022.1"/>
    </source>
</evidence>
<evidence type="ECO:0000259" key="6">
    <source>
        <dbReference type="PROSITE" id="PS51898"/>
    </source>
</evidence>
<dbReference type="PANTHER" id="PTHR30349">
    <property type="entry name" value="PHAGE INTEGRASE-RELATED"/>
    <property type="match status" value="1"/>
</dbReference>
<dbReference type="SUPFAM" id="SSF56349">
    <property type="entry name" value="DNA breaking-rejoining enzymes"/>
    <property type="match status" value="1"/>
</dbReference>
<feature type="domain" description="Core-binding (CB)" evidence="7">
    <location>
        <begin position="116"/>
        <end position="196"/>
    </location>
</feature>
<gene>
    <name evidence="8" type="ORF">CP965_00815</name>
</gene>
<dbReference type="Gene3D" id="1.10.150.130">
    <property type="match status" value="1"/>
</dbReference>
<dbReference type="InterPro" id="IPR044068">
    <property type="entry name" value="CB"/>
</dbReference>
<protein>
    <recommendedName>
        <fullName evidence="10">Integrase</fullName>
    </recommendedName>
</protein>
<keyword evidence="4" id="KW-0233">DNA recombination</keyword>
<sequence length="409" mass="47169">MYFKRINMNKYISIEIPNKDCKGMFFNCETDLKKITSVKEANKLIGKVFKIQLRTRVNGKMGKKIFTFESKKITFLKAIEYVASKRTEVREILKNNGTLRKQKKVEESSVKIEEGETFLDKVETFLETKEISARKSTIQNYSTALNIHSKPLHNKSIESITINDVQKIINSMLTNRAAATVVLYARTLRAFLAKHKASVINEWEELSLPHVDNKVDYTLSLKDTKKIIYAMRNYSGTEIEGETFYQFEEIKNIFTFLLSGRRINEVLQLKYNDINLEEKTFKVPASTAKGKKELVFNLDNYLLDAIKSQARLNRIDLSKNLIDKKLFKYTKETPRVHFQNLLRAMGLPKLRLHDIRHMLATTLVQNKVPIADISVLLGHSSIAITEARYANKSKDQASRALDAFNDIIK</sequence>
<evidence type="ECO:0000256" key="1">
    <source>
        <dbReference type="ARBA" id="ARBA00008857"/>
    </source>
</evidence>
<comment type="similarity">
    <text evidence="1">Belongs to the 'phage' integrase family.</text>
</comment>
<dbReference type="PROSITE" id="PS51898">
    <property type="entry name" value="TYR_RECOMBINASE"/>
    <property type="match status" value="1"/>
</dbReference>
<dbReference type="InterPro" id="IPR010998">
    <property type="entry name" value="Integrase_recombinase_N"/>
</dbReference>
<dbReference type="GO" id="GO:0006310">
    <property type="term" value="P:DNA recombination"/>
    <property type="evidence" value="ECO:0007669"/>
    <property type="project" value="UniProtKB-KW"/>
</dbReference>
<keyword evidence="2" id="KW-0229">DNA integration</keyword>
<dbReference type="Proteomes" id="UP000289718">
    <property type="component" value="Unassembled WGS sequence"/>
</dbReference>
<feature type="domain" description="Tyr recombinase" evidence="6">
    <location>
        <begin position="214"/>
        <end position="402"/>
    </location>
</feature>
<dbReference type="GO" id="GO:0015074">
    <property type="term" value="P:DNA integration"/>
    <property type="evidence" value="ECO:0007669"/>
    <property type="project" value="UniProtKB-KW"/>
</dbReference>
<evidence type="ECO:0000256" key="2">
    <source>
        <dbReference type="ARBA" id="ARBA00022908"/>
    </source>
</evidence>
<dbReference type="InterPro" id="IPR013762">
    <property type="entry name" value="Integrase-like_cat_sf"/>
</dbReference>
<evidence type="ECO:0000313" key="9">
    <source>
        <dbReference type="Proteomes" id="UP000289718"/>
    </source>
</evidence>
<evidence type="ECO:0008006" key="10">
    <source>
        <dbReference type="Google" id="ProtNLM"/>
    </source>
</evidence>
<evidence type="ECO:0000256" key="5">
    <source>
        <dbReference type="PROSITE-ProRule" id="PRU01248"/>
    </source>
</evidence>
<evidence type="ECO:0000256" key="3">
    <source>
        <dbReference type="ARBA" id="ARBA00023125"/>
    </source>
</evidence>
<keyword evidence="9" id="KW-1185">Reference proteome</keyword>
<evidence type="ECO:0000256" key="4">
    <source>
        <dbReference type="ARBA" id="ARBA00023172"/>
    </source>
</evidence>
<dbReference type="InterPro" id="IPR050090">
    <property type="entry name" value="Tyrosine_recombinase_XerCD"/>
</dbReference>
<dbReference type="InterPro" id="IPR002104">
    <property type="entry name" value="Integrase_catalytic"/>
</dbReference>
<evidence type="ECO:0000259" key="7">
    <source>
        <dbReference type="PROSITE" id="PS51900"/>
    </source>
</evidence>
<proteinExistence type="inferred from homology"/>
<reference evidence="8 9" key="1">
    <citation type="submission" date="2017-09" db="EMBL/GenBank/DDBJ databases">
        <title>Genomics of the genus Arcobacter.</title>
        <authorList>
            <person name="Perez-Cataluna A."/>
            <person name="Figueras M.J."/>
            <person name="Salas-Masso N."/>
        </authorList>
    </citation>
    <scope>NUCLEOTIDE SEQUENCE [LARGE SCALE GENOMIC DNA]</scope>
    <source>
        <strain evidence="8 9">F156-34</strain>
    </source>
</reference>
<dbReference type="Gene3D" id="1.10.443.10">
    <property type="entry name" value="Intergrase catalytic core"/>
    <property type="match status" value="1"/>
</dbReference>
<dbReference type="EMBL" id="NXIE01000001">
    <property type="protein sequence ID" value="RXK14022.1"/>
    <property type="molecule type" value="Genomic_DNA"/>
</dbReference>
<dbReference type="Pfam" id="PF00589">
    <property type="entry name" value="Phage_integrase"/>
    <property type="match status" value="1"/>
</dbReference>
<organism evidence="8 9">
    <name type="scientific">Halarcobacter mediterraneus</name>
    <dbReference type="NCBI Taxonomy" id="2023153"/>
    <lineage>
        <taxon>Bacteria</taxon>
        <taxon>Pseudomonadati</taxon>
        <taxon>Campylobacterota</taxon>
        <taxon>Epsilonproteobacteria</taxon>
        <taxon>Campylobacterales</taxon>
        <taxon>Arcobacteraceae</taxon>
        <taxon>Halarcobacter</taxon>
    </lineage>
</organism>
<accession>A0A4Q1AZB2</accession>
<comment type="caution">
    <text evidence="8">The sequence shown here is derived from an EMBL/GenBank/DDBJ whole genome shotgun (WGS) entry which is preliminary data.</text>
</comment>
<dbReference type="PROSITE" id="PS51900">
    <property type="entry name" value="CB"/>
    <property type="match status" value="1"/>
</dbReference>
<dbReference type="PANTHER" id="PTHR30349:SF64">
    <property type="entry name" value="PROPHAGE INTEGRASE INTD-RELATED"/>
    <property type="match status" value="1"/>
</dbReference>
<name>A0A4Q1AZB2_9BACT</name>
<dbReference type="GO" id="GO:0003677">
    <property type="term" value="F:DNA binding"/>
    <property type="evidence" value="ECO:0007669"/>
    <property type="project" value="UniProtKB-UniRule"/>
</dbReference>
<keyword evidence="3 5" id="KW-0238">DNA-binding</keyword>
<dbReference type="AlphaFoldDB" id="A0A4Q1AZB2"/>
<dbReference type="OrthoDB" id="5346897at2"/>